<keyword evidence="1" id="KW-1185">Reference proteome</keyword>
<evidence type="ECO:0000313" key="1">
    <source>
        <dbReference type="Proteomes" id="UP000095283"/>
    </source>
</evidence>
<name>A0A1I7XCK6_HETBA</name>
<reference evidence="2" key="1">
    <citation type="submission" date="2016-11" db="UniProtKB">
        <authorList>
            <consortium name="WormBaseParasite"/>
        </authorList>
    </citation>
    <scope>IDENTIFICATION</scope>
</reference>
<organism evidence="1 2">
    <name type="scientific">Heterorhabditis bacteriophora</name>
    <name type="common">Entomopathogenic nematode worm</name>
    <dbReference type="NCBI Taxonomy" id="37862"/>
    <lineage>
        <taxon>Eukaryota</taxon>
        <taxon>Metazoa</taxon>
        <taxon>Ecdysozoa</taxon>
        <taxon>Nematoda</taxon>
        <taxon>Chromadorea</taxon>
        <taxon>Rhabditida</taxon>
        <taxon>Rhabditina</taxon>
        <taxon>Rhabditomorpha</taxon>
        <taxon>Strongyloidea</taxon>
        <taxon>Heterorhabditidae</taxon>
        <taxon>Heterorhabditis</taxon>
    </lineage>
</organism>
<protein>
    <submittedName>
        <fullName evidence="2">INCENP_ARK-bind domain-containing protein</fullName>
    </submittedName>
</protein>
<dbReference type="WBParaSite" id="Hba_15181">
    <property type="protein sequence ID" value="Hba_15181"/>
    <property type="gene ID" value="Hba_15181"/>
</dbReference>
<sequence length="215" mass="24788">MMSIMDESSTETYLGLISNSNRSNIQLYYDCLRNYLVNDCLKLTALLCIPVKYYKSLMYSETRPCETTSFRTGNPEQKFHNDYDVIDPYEADRKEAMKQLYPDDIPENSQENSNFIKLPRDGFRAHSAGLNTHLKIRIGKSNGDIFGWVENPDYDWDVLNEMYNGRPSMPIRKLDQGVQPIINKEKIEDLDLLGSNIDEINSFLNFTTTTAVPIT</sequence>
<accession>A0A1I7XCK6</accession>
<dbReference type="AlphaFoldDB" id="A0A1I7XCK6"/>
<dbReference type="Proteomes" id="UP000095283">
    <property type="component" value="Unplaced"/>
</dbReference>
<evidence type="ECO:0000313" key="2">
    <source>
        <dbReference type="WBParaSite" id="Hba_15181"/>
    </source>
</evidence>
<proteinExistence type="predicted"/>